<dbReference type="KEGG" id="dpd:Deipe_0790"/>
<dbReference type="PANTHER" id="PTHR43767:SF1">
    <property type="entry name" value="NONRIBOSOMAL PEPTIDE SYNTHASE PES1 (EUROFUNG)-RELATED"/>
    <property type="match status" value="1"/>
</dbReference>
<sequence length="556" mass="61328">MGHPWLEHYESGVPHDIEHVDDCVHHLLEQAAGRFPEQVAVEFLGSTLTYRELWREARKFAHALQALGVRSGSRVSIMLPNTPQFLIAFYGASLVGAVVVNTSPLYVARELEQQLNDSGSETLVMLDAFYPRYEEIQARVPVKRVIVTGIQDALPFPKNVLYPIKAKRDGNWVQMKGKKVLAWKSLLKRTAPEVLPVHVHPDDLALLQYTGGTTGTPKGAMLSHRNLVSNTRQCRAWMPELRDGQEIILAAIPFFHVYGMTSAMNFGMLIGAKLILIPNPRDIRMLLVAIRKHRPSIFPGVPTLYNAVNNHPDTPSFDLTCIRACISGSAALPLETARKFREITGGANLVEGYGLTEASPVTHCNPVRGEQRVGIGLPVPGVSAMVAGEGGSPVPPGEIGELWVAGPNIMQGYWQKETESAKVLQQRGGRTWLATGDMAVMDEDGYFRIVDRKKDLIITGGHNVYPREVEEVLYAHPAVLEAAVIGVHDEYRGESVKAFVVFKEGTQASWEELTAHCRAGLSPYKVPRSWEARGELPKSAVGKVLRRALQEEAVQA</sequence>
<dbReference type="InterPro" id="IPR050237">
    <property type="entry name" value="ATP-dep_AMP-bd_enzyme"/>
</dbReference>
<dbReference type="GO" id="GO:0016878">
    <property type="term" value="F:acid-thiol ligase activity"/>
    <property type="evidence" value="ECO:0007669"/>
    <property type="project" value="UniProtKB-ARBA"/>
</dbReference>
<dbReference type="EMBL" id="CP003382">
    <property type="protein sequence ID" value="AFZ66365.1"/>
    <property type="molecule type" value="Genomic_DNA"/>
</dbReference>
<dbReference type="SUPFAM" id="SSF56801">
    <property type="entry name" value="Acetyl-CoA synthetase-like"/>
    <property type="match status" value="1"/>
</dbReference>
<dbReference type="RefSeq" id="WP_015234675.1">
    <property type="nucleotide sequence ID" value="NC_019793.1"/>
</dbReference>
<evidence type="ECO:0000259" key="3">
    <source>
        <dbReference type="Pfam" id="PF00501"/>
    </source>
</evidence>
<dbReference type="STRING" id="937777.Deipe_0790"/>
<dbReference type="eggNOG" id="COG0318">
    <property type="taxonomic scope" value="Bacteria"/>
</dbReference>
<dbReference type="HOGENOM" id="CLU_000022_59_7_0"/>
<evidence type="ECO:0000313" key="5">
    <source>
        <dbReference type="EMBL" id="AFZ66365.1"/>
    </source>
</evidence>
<dbReference type="InterPro" id="IPR042099">
    <property type="entry name" value="ANL_N_sf"/>
</dbReference>
<dbReference type="InterPro" id="IPR000873">
    <property type="entry name" value="AMP-dep_synth/lig_dom"/>
</dbReference>
<dbReference type="InterPro" id="IPR025110">
    <property type="entry name" value="AMP-bd_C"/>
</dbReference>
<feature type="domain" description="AMP-dependent synthetase/ligase" evidence="3">
    <location>
        <begin position="28"/>
        <end position="414"/>
    </location>
</feature>
<organism evidence="5 6">
    <name type="scientific">Deinococcus peraridilitoris (strain DSM 19664 / LMG 22246 / CIP 109416 / KR-200)</name>
    <dbReference type="NCBI Taxonomy" id="937777"/>
    <lineage>
        <taxon>Bacteria</taxon>
        <taxon>Thermotogati</taxon>
        <taxon>Deinococcota</taxon>
        <taxon>Deinococci</taxon>
        <taxon>Deinococcales</taxon>
        <taxon>Deinococcaceae</taxon>
        <taxon>Deinococcus</taxon>
    </lineage>
</organism>
<proteinExistence type="inferred from homology"/>
<dbReference type="FunFam" id="3.30.300.30:FF:000008">
    <property type="entry name" value="2,3-dihydroxybenzoate-AMP ligase"/>
    <property type="match status" value="1"/>
</dbReference>
<dbReference type="AlphaFoldDB" id="L0A019"/>
<evidence type="ECO:0000259" key="4">
    <source>
        <dbReference type="Pfam" id="PF13193"/>
    </source>
</evidence>
<dbReference type="PANTHER" id="PTHR43767">
    <property type="entry name" value="LONG-CHAIN-FATTY-ACID--COA LIGASE"/>
    <property type="match status" value="1"/>
</dbReference>
<dbReference type="Pfam" id="PF00501">
    <property type="entry name" value="AMP-binding"/>
    <property type="match status" value="1"/>
</dbReference>
<dbReference type="PROSITE" id="PS00455">
    <property type="entry name" value="AMP_BINDING"/>
    <property type="match status" value="1"/>
</dbReference>
<dbReference type="CDD" id="cd05936">
    <property type="entry name" value="FC-FACS_FadD_like"/>
    <property type="match status" value="1"/>
</dbReference>
<keyword evidence="2 5" id="KW-0436">Ligase</keyword>
<protein>
    <submittedName>
        <fullName evidence="5">Acyl-CoA synthetase (AMP-forming)/AMP-acid ligase II</fullName>
    </submittedName>
</protein>
<dbReference type="Proteomes" id="UP000010467">
    <property type="component" value="Chromosome"/>
</dbReference>
<keyword evidence="6" id="KW-1185">Reference proteome</keyword>
<dbReference type="Gene3D" id="3.30.300.30">
    <property type="match status" value="1"/>
</dbReference>
<dbReference type="InterPro" id="IPR020845">
    <property type="entry name" value="AMP-binding_CS"/>
</dbReference>
<name>L0A019_DEIPD</name>
<evidence type="ECO:0000256" key="2">
    <source>
        <dbReference type="ARBA" id="ARBA00022598"/>
    </source>
</evidence>
<dbReference type="Gene3D" id="3.40.50.12780">
    <property type="entry name" value="N-terminal domain of ligase-like"/>
    <property type="match status" value="1"/>
</dbReference>
<reference evidence="6" key="1">
    <citation type="submission" date="2012-03" db="EMBL/GenBank/DDBJ databases">
        <title>Complete sequence of chromosome of Deinococcus peraridilitoris DSM 19664.</title>
        <authorList>
            <person name="Lucas S."/>
            <person name="Copeland A."/>
            <person name="Lapidus A."/>
            <person name="Glavina del Rio T."/>
            <person name="Dalin E."/>
            <person name="Tice H."/>
            <person name="Bruce D."/>
            <person name="Goodwin L."/>
            <person name="Pitluck S."/>
            <person name="Peters L."/>
            <person name="Mikhailova N."/>
            <person name="Lu M."/>
            <person name="Kyrpides N."/>
            <person name="Mavromatis K."/>
            <person name="Ivanova N."/>
            <person name="Brettin T."/>
            <person name="Detter J.C."/>
            <person name="Han C."/>
            <person name="Larimer F."/>
            <person name="Land M."/>
            <person name="Hauser L."/>
            <person name="Markowitz V."/>
            <person name="Cheng J.-F."/>
            <person name="Hugenholtz P."/>
            <person name="Woyke T."/>
            <person name="Wu D."/>
            <person name="Pukall R."/>
            <person name="Steenblock K."/>
            <person name="Brambilla E."/>
            <person name="Klenk H.-P."/>
            <person name="Eisen J.A."/>
        </authorList>
    </citation>
    <scope>NUCLEOTIDE SEQUENCE [LARGE SCALE GENOMIC DNA]</scope>
    <source>
        <strain evidence="6">DSM 19664 / LMG 22246 / CIP 109416 / KR-200</strain>
    </source>
</reference>
<evidence type="ECO:0000256" key="1">
    <source>
        <dbReference type="ARBA" id="ARBA00006432"/>
    </source>
</evidence>
<dbReference type="InterPro" id="IPR045851">
    <property type="entry name" value="AMP-bd_C_sf"/>
</dbReference>
<gene>
    <name evidence="5" type="ordered locus">Deipe_0790</name>
</gene>
<comment type="similarity">
    <text evidence="1">Belongs to the ATP-dependent AMP-binding enzyme family.</text>
</comment>
<feature type="domain" description="AMP-binding enzyme C-terminal" evidence="4">
    <location>
        <begin position="468"/>
        <end position="543"/>
    </location>
</feature>
<dbReference type="Pfam" id="PF13193">
    <property type="entry name" value="AMP-binding_C"/>
    <property type="match status" value="1"/>
</dbReference>
<dbReference type="OrthoDB" id="9757771at2"/>
<accession>L0A019</accession>
<dbReference type="PATRIC" id="fig|937777.3.peg.797"/>
<evidence type="ECO:0000313" key="6">
    <source>
        <dbReference type="Proteomes" id="UP000010467"/>
    </source>
</evidence>